<sequence>MADHVNEGNSQESPSHVEVASGGDHQESADTQPSHSLRDSKGWDGKLRIDRNALIQNPEALSDPEYSDTENVLPGQEISADQDLLDDEDPDTDDLSLMQSRIASIPDLRLERFKQVKRLNLRQNLVQEIEGLSVLAPTLEELDLYDNLVSHMRGLDKLTKLTSLDLSFNKIKHIRNIENLTNLTDLYFVSNKISRIEGLDTLVNLRQVEFASNRIREIQNLDALKNLEELWLAKNKITELRGLEGLPKLRLLSVQSNRITDLSPLREVPQLEELYVSHNALETLEGIEGNSHLTILEISNNKIISFKGLGGLKKLEEVWASYNQVTDFADVERELADKEDLKTIYLEGNPLQLRQPALYRNKLRLALPQVLQIDATGFNAPRGISHGVKMQDSLRIDMIRSFGAQIITLDDRKYQIDHFQPTMSTFDSPNAF</sequence>
<keyword evidence="2" id="KW-0677">Repeat</keyword>
<dbReference type="Pfam" id="PF12799">
    <property type="entry name" value="LRR_4"/>
    <property type="match status" value="1"/>
</dbReference>
<proteinExistence type="predicted"/>
<dbReference type="InterPro" id="IPR001611">
    <property type="entry name" value="Leu-rich_rpt"/>
</dbReference>
<evidence type="ECO:0000256" key="3">
    <source>
        <dbReference type="SAM" id="MobiDB-lite"/>
    </source>
</evidence>
<dbReference type="PROSITE" id="PS51450">
    <property type="entry name" value="LRR"/>
    <property type="match status" value="8"/>
</dbReference>
<dbReference type="PANTHER" id="PTHR46652">
    <property type="entry name" value="LEUCINE-RICH REPEAT AND IQ DOMAIN-CONTAINING PROTEIN 1-RELATED"/>
    <property type="match status" value="1"/>
</dbReference>
<comment type="caution">
    <text evidence="4">The sequence shown here is derived from an EMBL/GenBank/DDBJ whole genome shotgun (WGS) entry which is preliminary data.</text>
</comment>
<dbReference type="Pfam" id="PF13855">
    <property type="entry name" value="LRR_8"/>
    <property type="match status" value="1"/>
</dbReference>
<dbReference type="PANTHER" id="PTHR46652:SF3">
    <property type="entry name" value="LEUCINE-RICH REPEAT-CONTAINING PROTEIN 9"/>
    <property type="match status" value="1"/>
</dbReference>
<feature type="region of interest" description="Disordered" evidence="3">
    <location>
        <begin position="1"/>
        <end position="44"/>
    </location>
</feature>
<keyword evidence="1" id="KW-0433">Leucine-rich repeat</keyword>
<dbReference type="EMBL" id="JAWHQM010000016">
    <property type="protein sequence ID" value="KAK5630561.1"/>
    <property type="molecule type" value="Genomic_DNA"/>
</dbReference>
<dbReference type="SUPFAM" id="SSF52058">
    <property type="entry name" value="L domain-like"/>
    <property type="match status" value="1"/>
</dbReference>
<accession>A0AAN7Z9S2</accession>
<dbReference type="InterPro" id="IPR003591">
    <property type="entry name" value="Leu-rich_rpt_typical-subtyp"/>
</dbReference>
<evidence type="ECO:0000256" key="1">
    <source>
        <dbReference type="ARBA" id="ARBA00022614"/>
    </source>
</evidence>
<evidence type="ECO:0000313" key="4">
    <source>
        <dbReference type="EMBL" id="KAK5630561.1"/>
    </source>
</evidence>
<reference evidence="4 5" key="1">
    <citation type="submission" date="2023-10" db="EMBL/GenBank/DDBJ databases">
        <title>Draft genome sequence of Xylaria bambusicola isolate GMP-LS, the root and basal stem rot pathogen of sugarcane in Indonesia.</title>
        <authorList>
            <person name="Selvaraj P."/>
            <person name="Muralishankar V."/>
            <person name="Muruganantham S."/>
            <person name="Sp S."/>
            <person name="Haryani S."/>
            <person name="Lau K.J.X."/>
            <person name="Naqvi N.I."/>
        </authorList>
    </citation>
    <scope>NUCLEOTIDE SEQUENCE [LARGE SCALE GENOMIC DNA]</scope>
    <source>
        <strain evidence="4">GMP-LS</strain>
    </source>
</reference>
<dbReference type="FunFam" id="3.80.10.10:FF:001078">
    <property type="entry name" value="Protein phosphatase PP1 regulatory subunit sds22"/>
    <property type="match status" value="1"/>
</dbReference>
<dbReference type="InterPro" id="IPR032675">
    <property type="entry name" value="LRR_dom_sf"/>
</dbReference>
<evidence type="ECO:0000313" key="5">
    <source>
        <dbReference type="Proteomes" id="UP001305414"/>
    </source>
</evidence>
<dbReference type="SMART" id="SM00365">
    <property type="entry name" value="LRR_SD22"/>
    <property type="match status" value="10"/>
</dbReference>
<dbReference type="InterPro" id="IPR050836">
    <property type="entry name" value="SDS22/Internalin_LRR"/>
</dbReference>
<evidence type="ECO:0000256" key="2">
    <source>
        <dbReference type="ARBA" id="ARBA00022737"/>
    </source>
</evidence>
<dbReference type="AlphaFoldDB" id="A0AAN7Z9S2"/>
<gene>
    <name evidence="4" type="ORF">RRF57_006276</name>
</gene>
<dbReference type="Proteomes" id="UP001305414">
    <property type="component" value="Unassembled WGS sequence"/>
</dbReference>
<organism evidence="4 5">
    <name type="scientific">Xylaria bambusicola</name>
    <dbReference type="NCBI Taxonomy" id="326684"/>
    <lineage>
        <taxon>Eukaryota</taxon>
        <taxon>Fungi</taxon>
        <taxon>Dikarya</taxon>
        <taxon>Ascomycota</taxon>
        <taxon>Pezizomycotina</taxon>
        <taxon>Sordariomycetes</taxon>
        <taxon>Xylariomycetidae</taxon>
        <taxon>Xylariales</taxon>
        <taxon>Xylariaceae</taxon>
        <taxon>Xylaria</taxon>
    </lineage>
</organism>
<keyword evidence="5" id="KW-1185">Reference proteome</keyword>
<dbReference type="Pfam" id="PF13516">
    <property type="entry name" value="LRR_6"/>
    <property type="match status" value="1"/>
</dbReference>
<dbReference type="Gene3D" id="3.80.10.10">
    <property type="entry name" value="Ribonuclease Inhibitor"/>
    <property type="match status" value="2"/>
</dbReference>
<name>A0AAN7Z9S2_9PEZI</name>
<protein>
    <recommendedName>
        <fullName evidence="6">Protein phosphatase 1 regulatory subunit 7</fullName>
    </recommendedName>
</protein>
<dbReference type="SMART" id="SM00369">
    <property type="entry name" value="LRR_TYP"/>
    <property type="match status" value="5"/>
</dbReference>
<evidence type="ECO:0008006" key="6">
    <source>
        <dbReference type="Google" id="ProtNLM"/>
    </source>
</evidence>
<dbReference type="InterPro" id="IPR025875">
    <property type="entry name" value="Leu-rich_rpt_4"/>
</dbReference>